<reference evidence="2 3" key="1">
    <citation type="submission" date="2021-11" db="EMBL/GenBank/DDBJ databases">
        <title>Black yeast isolated from Biological Soil Crust.</title>
        <authorList>
            <person name="Kurbessoian T."/>
        </authorList>
    </citation>
    <scope>NUCLEOTIDE SEQUENCE [LARGE SCALE GENOMIC DNA]</scope>
    <source>
        <strain evidence="2 3">CCFEE 5522</strain>
    </source>
</reference>
<protein>
    <submittedName>
        <fullName evidence="2">Uncharacterized protein</fullName>
    </submittedName>
</protein>
<dbReference type="AlphaFoldDB" id="A0AAV9JB77"/>
<organism evidence="2 3">
    <name type="scientific">Oleoguttula mirabilis</name>
    <dbReference type="NCBI Taxonomy" id="1507867"/>
    <lineage>
        <taxon>Eukaryota</taxon>
        <taxon>Fungi</taxon>
        <taxon>Dikarya</taxon>
        <taxon>Ascomycota</taxon>
        <taxon>Pezizomycotina</taxon>
        <taxon>Dothideomycetes</taxon>
        <taxon>Dothideomycetidae</taxon>
        <taxon>Mycosphaerellales</taxon>
        <taxon>Teratosphaeriaceae</taxon>
        <taxon>Oleoguttula</taxon>
    </lineage>
</organism>
<dbReference type="Proteomes" id="UP001324427">
    <property type="component" value="Unassembled WGS sequence"/>
</dbReference>
<gene>
    <name evidence="2" type="ORF">LTR36_007091</name>
</gene>
<evidence type="ECO:0000256" key="1">
    <source>
        <dbReference type="SAM" id="MobiDB-lite"/>
    </source>
</evidence>
<evidence type="ECO:0000313" key="3">
    <source>
        <dbReference type="Proteomes" id="UP001324427"/>
    </source>
</evidence>
<dbReference type="EMBL" id="JAVFHQ010000045">
    <property type="protein sequence ID" value="KAK4542060.1"/>
    <property type="molecule type" value="Genomic_DNA"/>
</dbReference>
<proteinExistence type="predicted"/>
<keyword evidence="3" id="KW-1185">Reference proteome</keyword>
<evidence type="ECO:0000313" key="2">
    <source>
        <dbReference type="EMBL" id="KAK4542060.1"/>
    </source>
</evidence>
<comment type="caution">
    <text evidence="2">The sequence shown here is derived from an EMBL/GenBank/DDBJ whole genome shotgun (WGS) entry which is preliminary data.</text>
</comment>
<feature type="region of interest" description="Disordered" evidence="1">
    <location>
        <begin position="1"/>
        <end position="29"/>
    </location>
</feature>
<name>A0AAV9JB77_9PEZI</name>
<accession>A0AAV9JB77</accession>
<sequence length="253" mass="27889">MTSRPAKRARCDNEEMQRQGQGPVHAGAMGPSISQLQALGIHTMIDALDERTVRTLLRELAPKAVDGYGTVCVCYEKLIEDERKRKARRKHAGDSWYVLNKKYKSSRGSVEYERAYDAKEEVDAYIASIEKQAHPDTSYGTKKSALETLRRIGKSIMLAPSTLGHEVIKHMQEDDALPNAMISILESMSVDERLRLADSSDEKGCFYDRVGELVADADDLCIFEELSSVVELLDGAVGSEEAGDGGEDGSDGE</sequence>